<proteinExistence type="predicted"/>
<dbReference type="EMBL" id="PP869623">
    <property type="protein sequence ID" value="XCN27959.1"/>
    <property type="molecule type" value="Genomic_DNA"/>
</dbReference>
<reference evidence="1" key="1">
    <citation type="submission" date="2024-06" db="EMBL/GenBank/DDBJ databases">
        <authorList>
            <person name="Melgar S."/>
            <person name="Ryabinky S."/>
            <person name="Merugu K."/>
            <person name="Desisa B."/>
            <person name="Truong H."/>
            <person name="Jamal R."/>
            <person name="Sandhu A."/>
            <person name="Johnson A."/>
        </authorList>
    </citation>
    <scope>NUCLEOTIDE SEQUENCE</scope>
</reference>
<organism evidence="1">
    <name type="scientific">Serratia phage Kevin</name>
    <dbReference type="NCBI Taxonomy" id="3161161"/>
    <lineage>
        <taxon>Viruses</taxon>
        <taxon>Duplodnaviria</taxon>
        <taxon>Heunggongvirae</taxon>
        <taxon>Uroviricota</taxon>
        <taxon>Caudoviricetes</taxon>
        <taxon>Pantevenvirales</taxon>
        <taxon>Ackermannviridae</taxon>
        <taxon>Miltonvirus</taxon>
    </lineage>
</organism>
<name>A0AAU8KYS2_9CAUD</name>
<protein>
    <submittedName>
        <fullName evidence="1">Uncharacterized protein</fullName>
    </submittedName>
</protein>
<evidence type="ECO:0000313" key="1">
    <source>
        <dbReference type="EMBL" id="XCN27959.1"/>
    </source>
</evidence>
<sequence length="90" mass="9939">MPISRKNLVTKIVTLTGEHHRPANRILTLATAKVLWEEGRSDDAFNEVLGLLCRICLDDSLSITGIDSLNQLLATGLREDIKKLRGLTKG</sequence>
<accession>A0AAU8KYS2</accession>